<comment type="similarity">
    <text evidence="1 2">Belongs to the outer membrane factor (OMF) (TC 1.B.17) family.</text>
</comment>
<evidence type="ECO:0000313" key="4">
    <source>
        <dbReference type="EMBL" id="MEN2789594.1"/>
    </source>
</evidence>
<dbReference type="EMBL" id="JBDIME010000005">
    <property type="protein sequence ID" value="MEN2789594.1"/>
    <property type="molecule type" value="Genomic_DNA"/>
</dbReference>
<name>A0ABU9Y1D8_9SPHN</name>
<keyword evidence="2" id="KW-0564">Palmitate</keyword>
<feature type="compositionally biased region" description="Low complexity" evidence="3">
    <location>
        <begin position="113"/>
        <end position="122"/>
    </location>
</feature>
<evidence type="ECO:0000256" key="3">
    <source>
        <dbReference type="SAM" id="MobiDB-lite"/>
    </source>
</evidence>
<dbReference type="SUPFAM" id="SSF56954">
    <property type="entry name" value="Outer membrane efflux proteins (OEP)"/>
    <property type="match status" value="1"/>
</dbReference>
<feature type="region of interest" description="Disordered" evidence="3">
    <location>
        <begin position="111"/>
        <end position="132"/>
    </location>
</feature>
<proteinExistence type="inferred from homology"/>
<keyword evidence="2" id="KW-0472">Membrane</keyword>
<dbReference type="Pfam" id="PF02321">
    <property type="entry name" value="OEP"/>
    <property type="match status" value="2"/>
</dbReference>
<dbReference type="Gene3D" id="1.20.1600.10">
    <property type="entry name" value="Outer membrane efflux proteins (OEP)"/>
    <property type="match status" value="1"/>
</dbReference>
<dbReference type="PANTHER" id="PTHR30203">
    <property type="entry name" value="OUTER MEMBRANE CATION EFFLUX PROTEIN"/>
    <property type="match status" value="1"/>
</dbReference>
<dbReference type="RefSeq" id="WP_343889632.1">
    <property type="nucleotide sequence ID" value="NZ_BAAAEH010000022.1"/>
</dbReference>
<comment type="subcellular location">
    <subcellularLocation>
        <location evidence="2">Cell membrane</location>
        <topology evidence="2">Lipid-anchor</topology>
    </subcellularLocation>
</comment>
<reference evidence="4 5" key="1">
    <citation type="submission" date="2024-05" db="EMBL/GenBank/DDBJ databases">
        <authorList>
            <person name="Liu Q."/>
            <person name="Xin Y.-H."/>
        </authorList>
    </citation>
    <scope>NUCLEOTIDE SEQUENCE [LARGE SCALE GENOMIC DNA]</scope>
    <source>
        <strain evidence="4 5">CGMCC 1.10181</strain>
    </source>
</reference>
<dbReference type="PROSITE" id="PS51257">
    <property type="entry name" value="PROKAR_LIPOPROTEIN"/>
    <property type="match status" value="1"/>
</dbReference>
<dbReference type="Proteomes" id="UP001419910">
    <property type="component" value="Unassembled WGS sequence"/>
</dbReference>
<accession>A0ABU9Y1D8</accession>
<keyword evidence="2" id="KW-0812">Transmembrane</keyword>
<keyword evidence="2" id="KW-0449">Lipoprotein</keyword>
<keyword evidence="5" id="KW-1185">Reference proteome</keyword>
<gene>
    <name evidence="4" type="ORF">ABC974_08155</name>
</gene>
<sequence>MRTIALLLGATSLGACSLAPPYVRPDLPVPPSWPVGDAYLAQSEAALPSVTYRDIFRDPRLQAIIEQALVNNRDLRVAAANIAVARATYHIQRAELLPEVDASGGYRLARTASGGSSSNSGTGSTGNGGTTNGSFSADIGITSFEIDLFGRIRSLTTAAQNRYFETEAAARATRLTLVGDIGTAWLTYASDKSLLKIAQDTAASAGESVKLTKARLDGGVAPGTDLAQAQIVLTTAQSDLAQQTTAVAQDLNALQLLVGAPIDPALLPASIEEAAPTVAALPAGLDSGVLLRRPDVVQAEYELRAANAEIGAARAALFPRISLTALAGFASGPLGSLFTGGAFNYSVAPSVNYPIFRAGAGRAGVQQSRAQRDVALATYEKAIQTAFREVSDALARRGTIAAQTSAQRALTAAATNNYRLSDARYRGGIDTFLQSLDAQRSLYSAQRTLVATQLTEATNLVTLYRVLGGDSMLDATASGPKPVRDTAAPTGNR</sequence>
<dbReference type="NCBIfam" id="TIGR01845">
    <property type="entry name" value="outer_NodT"/>
    <property type="match status" value="1"/>
</dbReference>
<dbReference type="InterPro" id="IPR010131">
    <property type="entry name" value="MdtP/NodT-like"/>
</dbReference>
<comment type="caution">
    <text evidence="4">The sequence shown here is derived from an EMBL/GenBank/DDBJ whole genome shotgun (WGS) entry which is preliminary data.</text>
</comment>
<organism evidence="4 5">
    <name type="scientific">Sphingomonas oligophenolica</name>
    <dbReference type="NCBI Taxonomy" id="301154"/>
    <lineage>
        <taxon>Bacteria</taxon>
        <taxon>Pseudomonadati</taxon>
        <taxon>Pseudomonadota</taxon>
        <taxon>Alphaproteobacteria</taxon>
        <taxon>Sphingomonadales</taxon>
        <taxon>Sphingomonadaceae</taxon>
        <taxon>Sphingomonas</taxon>
    </lineage>
</organism>
<evidence type="ECO:0000256" key="1">
    <source>
        <dbReference type="ARBA" id="ARBA00007613"/>
    </source>
</evidence>
<dbReference type="InterPro" id="IPR003423">
    <property type="entry name" value="OMP_efflux"/>
</dbReference>
<keyword evidence="2" id="KW-1134">Transmembrane beta strand</keyword>
<evidence type="ECO:0000313" key="5">
    <source>
        <dbReference type="Proteomes" id="UP001419910"/>
    </source>
</evidence>
<protein>
    <submittedName>
        <fullName evidence="4">Efflux transporter outer membrane subunit</fullName>
    </submittedName>
</protein>
<dbReference type="PANTHER" id="PTHR30203:SF32">
    <property type="entry name" value="CATION EFFLUX SYSTEM PROTEIN CUSC"/>
    <property type="match status" value="1"/>
</dbReference>
<dbReference type="Gene3D" id="2.20.200.10">
    <property type="entry name" value="Outer membrane efflux proteins (OEP)"/>
    <property type="match status" value="1"/>
</dbReference>
<evidence type="ECO:0000256" key="2">
    <source>
        <dbReference type="RuleBase" id="RU362097"/>
    </source>
</evidence>